<evidence type="ECO:0000256" key="4">
    <source>
        <dbReference type="ARBA" id="ARBA00022801"/>
    </source>
</evidence>
<dbReference type="InterPro" id="IPR021109">
    <property type="entry name" value="Peptidase_aspartic_dom_sf"/>
</dbReference>
<dbReference type="InterPro" id="IPR032861">
    <property type="entry name" value="TAXi_N"/>
</dbReference>
<keyword evidence="4" id="KW-0378">Hydrolase</keyword>
<keyword evidence="3" id="KW-0064">Aspartyl protease</keyword>
<reference evidence="7" key="1">
    <citation type="submission" date="2022-12" db="EMBL/GenBank/DDBJ databases">
        <title>Draft genome assemblies for two species of Escallonia (Escalloniales).</title>
        <authorList>
            <person name="Chanderbali A."/>
            <person name="Dervinis C."/>
            <person name="Anghel I."/>
            <person name="Soltis D."/>
            <person name="Soltis P."/>
            <person name="Zapata F."/>
        </authorList>
    </citation>
    <scope>NUCLEOTIDE SEQUENCE</scope>
    <source>
        <strain evidence="7">UCBG64.0493</strain>
        <tissue evidence="7">Leaf</tissue>
    </source>
</reference>
<dbReference type="InterPro" id="IPR032799">
    <property type="entry name" value="TAXi_C"/>
</dbReference>
<dbReference type="GO" id="GO:0005576">
    <property type="term" value="C:extracellular region"/>
    <property type="evidence" value="ECO:0007669"/>
    <property type="project" value="TreeGrafter"/>
</dbReference>
<dbReference type="SUPFAM" id="SSF50630">
    <property type="entry name" value="Acid proteases"/>
    <property type="match status" value="1"/>
</dbReference>
<dbReference type="CDD" id="cd05476">
    <property type="entry name" value="pepsin_A_like_plant"/>
    <property type="match status" value="1"/>
</dbReference>
<comment type="caution">
    <text evidence="7">The sequence shown here is derived from an EMBL/GenBank/DDBJ whole genome shotgun (WGS) entry which is preliminary data.</text>
</comment>
<dbReference type="PANTHER" id="PTHR47967:SF14">
    <property type="entry name" value="EUKARYOTIC ASPARTYL PROTEASE FAMILY PROTEIN"/>
    <property type="match status" value="1"/>
</dbReference>
<dbReference type="FunFam" id="2.40.70.10:FF:000033">
    <property type="entry name" value="Aspartyl protease family protein"/>
    <property type="match status" value="1"/>
</dbReference>
<evidence type="ECO:0000256" key="3">
    <source>
        <dbReference type="ARBA" id="ARBA00022750"/>
    </source>
</evidence>
<organism evidence="7 8">
    <name type="scientific">Escallonia herrerae</name>
    <dbReference type="NCBI Taxonomy" id="1293975"/>
    <lineage>
        <taxon>Eukaryota</taxon>
        <taxon>Viridiplantae</taxon>
        <taxon>Streptophyta</taxon>
        <taxon>Embryophyta</taxon>
        <taxon>Tracheophyta</taxon>
        <taxon>Spermatophyta</taxon>
        <taxon>Magnoliopsida</taxon>
        <taxon>eudicotyledons</taxon>
        <taxon>Gunneridae</taxon>
        <taxon>Pentapetalae</taxon>
        <taxon>asterids</taxon>
        <taxon>campanulids</taxon>
        <taxon>Escalloniales</taxon>
        <taxon>Escalloniaceae</taxon>
        <taxon>Escallonia</taxon>
    </lineage>
</organism>
<gene>
    <name evidence="7" type="ORF">RJ639_031732</name>
</gene>
<comment type="similarity">
    <text evidence="1">Belongs to the peptidase A1 family.</text>
</comment>
<evidence type="ECO:0000256" key="5">
    <source>
        <dbReference type="ARBA" id="ARBA00023180"/>
    </source>
</evidence>
<dbReference type="EMBL" id="JAVXUP010000150">
    <property type="protein sequence ID" value="KAK3036325.1"/>
    <property type="molecule type" value="Genomic_DNA"/>
</dbReference>
<dbReference type="InterPro" id="IPR051708">
    <property type="entry name" value="Plant_Aspart_Prot_A1"/>
</dbReference>
<evidence type="ECO:0000256" key="1">
    <source>
        <dbReference type="ARBA" id="ARBA00007447"/>
    </source>
</evidence>
<evidence type="ECO:0000259" key="6">
    <source>
        <dbReference type="PROSITE" id="PS51767"/>
    </source>
</evidence>
<dbReference type="GO" id="GO:0004190">
    <property type="term" value="F:aspartic-type endopeptidase activity"/>
    <property type="evidence" value="ECO:0007669"/>
    <property type="project" value="UniProtKB-KW"/>
</dbReference>
<evidence type="ECO:0000313" key="8">
    <source>
        <dbReference type="Proteomes" id="UP001188597"/>
    </source>
</evidence>
<dbReference type="Pfam" id="PF14543">
    <property type="entry name" value="TAXi_N"/>
    <property type="match status" value="1"/>
</dbReference>
<dbReference type="GO" id="GO:0006508">
    <property type="term" value="P:proteolysis"/>
    <property type="evidence" value="ECO:0007669"/>
    <property type="project" value="UniProtKB-KW"/>
</dbReference>
<dbReference type="AlphaFoldDB" id="A0AA88X628"/>
<dbReference type="Pfam" id="PF14541">
    <property type="entry name" value="TAXi_C"/>
    <property type="match status" value="1"/>
</dbReference>
<keyword evidence="2" id="KW-0645">Protease</keyword>
<dbReference type="Proteomes" id="UP001188597">
    <property type="component" value="Unassembled WGS sequence"/>
</dbReference>
<proteinExistence type="inferred from homology"/>
<dbReference type="PANTHER" id="PTHR47967">
    <property type="entry name" value="OS07G0603500 PROTEIN-RELATED"/>
    <property type="match status" value="1"/>
</dbReference>
<keyword evidence="8" id="KW-1185">Reference proteome</keyword>
<protein>
    <recommendedName>
        <fullName evidence="6">Peptidase A1 domain-containing protein</fullName>
    </recommendedName>
</protein>
<accession>A0AA88X628</accession>
<name>A0AA88X628_9ASTE</name>
<feature type="domain" description="Peptidase A1" evidence="6">
    <location>
        <begin position="82"/>
        <end position="420"/>
    </location>
</feature>
<sequence>MASLVSTIITTSLAMTPIGFVTQLIHHDSIFSPFYNATATVADRADQALKRSAARLSYLKALTMKETPERVPAIIFAGAGSFYVSMSIGELGVDQLALMDTGSDNVWVQCIPCVGCNTNNHLFDPSKSSTYYPLPCNHDPYCAAHCDHQKNECTFSQSYADGTSSSGNYAKEKFEFDIPNEGSKVLLNVMFGCGRVVHEPDSEINGVMGLGNGYQSLARQLGGKFSYCIGYINDRNNMHNRLILGSGARLLGASTPLDMYNDLYYLKLEGISFDGHNLPISPIVFRRTRQGNGGVLIDSGAELTYLIRDAYEALRSPVEFIFNGALARVSVPNERTRLCYFGSLRKIRSVFPVVKFHFREGAILELDIENVFQVVKKGIICLSVEKANGETPGDVSIIGLFMQQNHNIGYDLRAKRIYFKKNGCP</sequence>
<dbReference type="InterPro" id="IPR034161">
    <property type="entry name" value="Pepsin-like_plant"/>
</dbReference>
<dbReference type="PROSITE" id="PS51767">
    <property type="entry name" value="PEPTIDASE_A1"/>
    <property type="match status" value="1"/>
</dbReference>
<evidence type="ECO:0000256" key="2">
    <source>
        <dbReference type="ARBA" id="ARBA00022670"/>
    </source>
</evidence>
<keyword evidence="5" id="KW-0325">Glycoprotein</keyword>
<dbReference type="InterPro" id="IPR033121">
    <property type="entry name" value="PEPTIDASE_A1"/>
</dbReference>
<dbReference type="Gene3D" id="2.40.70.10">
    <property type="entry name" value="Acid Proteases"/>
    <property type="match status" value="2"/>
</dbReference>
<evidence type="ECO:0000313" key="7">
    <source>
        <dbReference type="EMBL" id="KAK3036325.1"/>
    </source>
</evidence>